<accession>A0A127Q2L4</accession>
<dbReference type="EMBL" id="CP013234">
    <property type="protein sequence ID" value="AMP04273.1"/>
    <property type="molecule type" value="Genomic_DNA"/>
</dbReference>
<evidence type="ECO:0000313" key="1">
    <source>
        <dbReference type="EMBL" id="AMP04273.1"/>
    </source>
</evidence>
<sequence length="47" mass="5357">MFSFCKETSQERQYRKKPSCFYAIFGAPDFEPGFASALAKLISNKES</sequence>
<evidence type="ECO:0000313" key="2">
    <source>
        <dbReference type="Proteomes" id="UP000074561"/>
    </source>
</evidence>
<dbReference type="STRING" id="279113.CPter91_1900"/>
<dbReference type="PATRIC" id="fig|279113.9.peg.1887"/>
<organism evidence="1 2">
    <name type="scientific">Collimonas pratensis</name>
    <dbReference type="NCBI Taxonomy" id="279113"/>
    <lineage>
        <taxon>Bacteria</taxon>
        <taxon>Pseudomonadati</taxon>
        <taxon>Pseudomonadota</taxon>
        <taxon>Betaproteobacteria</taxon>
        <taxon>Burkholderiales</taxon>
        <taxon>Oxalobacteraceae</taxon>
        <taxon>Collimonas</taxon>
    </lineage>
</organism>
<dbReference type="AlphaFoldDB" id="A0A127Q2L4"/>
<gene>
    <name evidence="1" type="ORF">CPter91_1900</name>
</gene>
<protein>
    <submittedName>
        <fullName evidence="1">Uncharacterized protein</fullName>
    </submittedName>
</protein>
<reference evidence="1 2" key="1">
    <citation type="submission" date="2015-11" db="EMBL/GenBank/DDBJ databases">
        <title>Exploring the genomic traits of fungus-feeding bacterial genus Collimonas.</title>
        <authorList>
            <person name="Song C."/>
            <person name="Schmidt R."/>
            <person name="de Jager V."/>
            <person name="Krzyzanowska D."/>
            <person name="Jongedijk E."/>
            <person name="Cankar K."/>
            <person name="Beekwilder J."/>
            <person name="van Veen A."/>
            <person name="de Boer W."/>
            <person name="van Veen J.A."/>
            <person name="Garbeva P."/>
        </authorList>
    </citation>
    <scope>NUCLEOTIDE SEQUENCE [LARGE SCALE GENOMIC DNA]</scope>
    <source>
        <strain evidence="1 2">Ter91</strain>
    </source>
</reference>
<proteinExistence type="predicted"/>
<dbReference type="KEGG" id="cpra:CPter91_1900"/>
<dbReference type="Proteomes" id="UP000074561">
    <property type="component" value="Chromosome"/>
</dbReference>
<name>A0A127Q2L4_9BURK</name>